<protein>
    <submittedName>
        <fullName evidence="1">Uncharacterized protein</fullName>
    </submittedName>
</protein>
<gene>
    <name evidence="1" type="ORF">IEQ34_002366</name>
</gene>
<evidence type="ECO:0000313" key="2">
    <source>
        <dbReference type="Proteomes" id="UP000775213"/>
    </source>
</evidence>
<name>A0AAV7HLM6_DENCH</name>
<evidence type="ECO:0000313" key="1">
    <source>
        <dbReference type="EMBL" id="KAH0469134.1"/>
    </source>
</evidence>
<reference evidence="1 2" key="1">
    <citation type="journal article" date="2021" name="Hortic Res">
        <title>Chromosome-scale assembly of the Dendrobium chrysotoxum genome enhances the understanding of orchid evolution.</title>
        <authorList>
            <person name="Zhang Y."/>
            <person name="Zhang G.Q."/>
            <person name="Zhang D."/>
            <person name="Liu X.D."/>
            <person name="Xu X.Y."/>
            <person name="Sun W.H."/>
            <person name="Yu X."/>
            <person name="Zhu X."/>
            <person name="Wang Z.W."/>
            <person name="Zhao X."/>
            <person name="Zhong W.Y."/>
            <person name="Chen H."/>
            <person name="Yin W.L."/>
            <person name="Huang T."/>
            <person name="Niu S.C."/>
            <person name="Liu Z.J."/>
        </authorList>
    </citation>
    <scope>NUCLEOTIDE SEQUENCE [LARGE SCALE GENOMIC DNA]</scope>
    <source>
        <strain evidence="1">Lindl</strain>
    </source>
</reference>
<dbReference type="AlphaFoldDB" id="A0AAV7HLM6"/>
<comment type="caution">
    <text evidence="1">The sequence shown here is derived from an EMBL/GenBank/DDBJ whole genome shotgun (WGS) entry which is preliminary data.</text>
</comment>
<accession>A0AAV7HLM6</accession>
<organism evidence="1 2">
    <name type="scientific">Dendrobium chrysotoxum</name>
    <name type="common">Orchid</name>
    <dbReference type="NCBI Taxonomy" id="161865"/>
    <lineage>
        <taxon>Eukaryota</taxon>
        <taxon>Viridiplantae</taxon>
        <taxon>Streptophyta</taxon>
        <taxon>Embryophyta</taxon>
        <taxon>Tracheophyta</taxon>
        <taxon>Spermatophyta</taxon>
        <taxon>Magnoliopsida</taxon>
        <taxon>Liliopsida</taxon>
        <taxon>Asparagales</taxon>
        <taxon>Orchidaceae</taxon>
        <taxon>Epidendroideae</taxon>
        <taxon>Malaxideae</taxon>
        <taxon>Dendrobiinae</taxon>
        <taxon>Dendrobium</taxon>
    </lineage>
</organism>
<keyword evidence="2" id="KW-1185">Reference proteome</keyword>
<dbReference type="Proteomes" id="UP000775213">
    <property type="component" value="Unassembled WGS sequence"/>
</dbReference>
<proteinExistence type="predicted"/>
<dbReference type="EMBL" id="JAGFBR010000003">
    <property type="protein sequence ID" value="KAH0469134.1"/>
    <property type="molecule type" value="Genomic_DNA"/>
</dbReference>
<sequence>MIAITKNRKLENYWNTRITRRQRAGLPLYPPDIQRNIEHPSTQLYHNYIDHQKLPPQLKPPLMQLTTNYTTMAEPVPLLMPPPPLSLLSNTKHLSMDPFWRLGDSDISIGMTEDDLRLNLQQFNPNFSIG</sequence>